<dbReference type="Pfam" id="PF02353">
    <property type="entry name" value="CMAS"/>
    <property type="match status" value="1"/>
</dbReference>
<evidence type="ECO:0000256" key="1">
    <source>
        <dbReference type="ARBA" id="ARBA00010815"/>
    </source>
</evidence>
<dbReference type="CDD" id="cd02440">
    <property type="entry name" value="AdoMet_MTases"/>
    <property type="match status" value="1"/>
</dbReference>
<keyword evidence="5" id="KW-0443">Lipid metabolism</keyword>
<sequence length="371" mass="43307">MDKIKAYAIKLLNEAGITVNGNNPWDIKVHNDELFREALLKKNLALGEGYMQGWWDCQAIDQFICKILKAKLNEKIKENWREIIYLIPSIIFNKQNKSGAKEVAERHYNLGNELFENFLDPYMQYSCAYFLNTEDLAQAQINKMELICRKLELKKGDKVLDIGCGWGGLAKYMVEKYGCNVVGINISEKQIEYAKKFCKGLPVEIINTDYRDIKGVFDKIVSVGMFEHVGPKNYRTYMKTVYNCLKDDGIFLLHTIGSNESEYTCDPWIDKYIFPNGTLPSISQIAKAAEELFVIEDLHNMGPHYDKTLLCWNRNFQENWNRIKHLYDETFKRMWEYYLLSSAGGFRARHIQLWQIVMTKEGRTQPYNLRG</sequence>
<dbReference type="RefSeq" id="WP_013008178.1">
    <property type="nucleotide sequence ID" value="NC_013939.1"/>
</dbReference>
<dbReference type="GO" id="GO:0008825">
    <property type="term" value="F:cyclopropane-fatty-acyl-phospholipid synthase activity"/>
    <property type="evidence" value="ECO:0007669"/>
    <property type="project" value="UniProtKB-EC"/>
</dbReference>
<keyword evidence="2 6" id="KW-0489">Methyltransferase</keyword>
<dbReference type="GO" id="GO:0032259">
    <property type="term" value="P:methylation"/>
    <property type="evidence" value="ECO:0007669"/>
    <property type="project" value="UniProtKB-KW"/>
</dbReference>
<dbReference type="NCBIfam" id="NF008686">
    <property type="entry name" value="PRK11705.1"/>
    <property type="match status" value="1"/>
</dbReference>
<evidence type="ECO:0000313" key="7">
    <source>
        <dbReference type="Proteomes" id="UP000001520"/>
    </source>
</evidence>
<dbReference type="PANTHER" id="PTHR43667:SF1">
    <property type="entry name" value="CYCLOPROPANE-FATTY-ACYL-PHOSPHOLIPID SYNTHASE"/>
    <property type="match status" value="1"/>
</dbReference>
<dbReference type="AlphaFoldDB" id="D3PEA9"/>
<evidence type="ECO:0000256" key="3">
    <source>
        <dbReference type="ARBA" id="ARBA00022679"/>
    </source>
</evidence>
<dbReference type="InterPro" id="IPR029063">
    <property type="entry name" value="SAM-dependent_MTases_sf"/>
</dbReference>
<dbReference type="eggNOG" id="COG2230">
    <property type="taxonomic scope" value="Bacteria"/>
</dbReference>
<dbReference type="STRING" id="639282.DEFDS_1472"/>
<protein>
    <submittedName>
        <fullName evidence="6">Cyclopropane-fatty-acyl-phospholipid synthase</fullName>
        <ecNumber evidence="6">2.1.1.79</ecNumber>
    </submittedName>
</protein>
<keyword evidence="3 6" id="KW-0808">Transferase</keyword>
<dbReference type="InterPro" id="IPR050723">
    <property type="entry name" value="CFA/CMAS"/>
</dbReference>
<comment type="similarity">
    <text evidence="1">Belongs to the CFA/CMAS family.</text>
</comment>
<dbReference type="PANTHER" id="PTHR43667">
    <property type="entry name" value="CYCLOPROPANE-FATTY-ACYL-PHOSPHOLIPID SYNTHASE"/>
    <property type="match status" value="1"/>
</dbReference>
<accession>D3PEA9</accession>
<evidence type="ECO:0000256" key="2">
    <source>
        <dbReference type="ARBA" id="ARBA00022603"/>
    </source>
</evidence>
<keyword evidence="4" id="KW-0949">S-adenosyl-L-methionine</keyword>
<dbReference type="PIRSF" id="PIRSF003085">
    <property type="entry name" value="CMAS"/>
    <property type="match status" value="1"/>
</dbReference>
<reference evidence="6 7" key="1">
    <citation type="journal article" date="2010" name="DNA Res.">
        <title>Bacterial lifestyle in a deep-sea hydrothermal vent chimney revealed by the genome sequence of the thermophilic bacterium Deferribacter desulfuricans SSM1.</title>
        <authorList>
            <person name="Takaki Y."/>
            <person name="Shimamura S."/>
            <person name="Nakagawa S."/>
            <person name="Fukuhara Y."/>
            <person name="Horikawa H."/>
            <person name="Ankai A."/>
            <person name="Harada T."/>
            <person name="Hosoyama A."/>
            <person name="Oguchi A."/>
            <person name="Fukui S."/>
            <person name="Fujita N."/>
            <person name="Takami H."/>
            <person name="Takai K."/>
        </authorList>
    </citation>
    <scope>NUCLEOTIDE SEQUENCE [LARGE SCALE GENOMIC DNA]</scope>
    <source>
        <strain evidence="7">DSM 14783 / JCM 11476 / NBRC 101012 / SSM1</strain>
    </source>
</reference>
<dbReference type="InterPro" id="IPR003333">
    <property type="entry name" value="CMAS"/>
</dbReference>
<dbReference type="Proteomes" id="UP000001520">
    <property type="component" value="Chromosome"/>
</dbReference>
<dbReference type="OrthoDB" id="9782855at2"/>
<gene>
    <name evidence="6" type="ordered locus">DEFDS_1472</name>
</gene>
<dbReference type="Gene3D" id="3.40.50.150">
    <property type="entry name" value="Vaccinia Virus protein VP39"/>
    <property type="match status" value="1"/>
</dbReference>
<evidence type="ECO:0000313" key="6">
    <source>
        <dbReference type="EMBL" id="BAI80932.1"/>
    </source>
</evidence>
<keyword evidence="7" id="KW-1185">Reference proteome</keyword>
<proteinExistence type="inferred from homology"/>
<dbReference type="GO" id="GO:0008610">
    <property type="term" value="P:lipid biosynthetic process"/>
    <property type="evidence" value="ECO:0007669"/>
    <property type="project" value="InterPro"/>
</dbReference>
<evidence type="ECO:0000256" key="4">
    <source>
        <dbReference type="ARBA" id="ARBA00022691"/>
    </source>
</evidence>
<dbReference type="EC" id="2.1.1.79" evidence="6"/>
<name>D3PEA9_DEFDS</name>
<dbReference type="HOGENOM" id="CLU_026434_6_0_0"/>
<dbReference type="SUPFAM" id="SSF53335">
    <property type="entry name" value="S-adenosyl-L-methionine-dependent methyltransferases"/>
    <property type="match status" value="1"/>
</dbReference>
<dbReference type="EMBL" id="AP011529">
    <property type="protein sequence ID" value="BAI80932.1"/>
    <property type="molecule type" value="Genomic_DNA"/>
</dbReference>
<organism evidence="6 7">
    <name type="scientific">Deferribacter desulfuricans (strain DSM 14783 / JCM 11476 / NBRC 101012 / SSM1)</name>
    <dbReference type="NCBI Taxonomy" id="639282"/>
    <lineage>
        <taxon>Bacteria</taxon>
        <taxon>Pseudomonadati</taxon>
        <taxon>Deferribacterota</taxon>
        <taxon>Deferribacteres</taxon>
        <taxon>Deferribacterales</taxon>
        <taxon>Deferribacteraceae</taxon>
        <taxon>Deferribacter</taxon>
    </lineage>
</organism>
<dbReference type="KEGG" id="ddf:DEFDS_1472"/>
<evidence type="ECO:0000256" key="5">
    <source>
        <dbReference type="ARBA" id="ARBA00023098"/>
    </source>
</evidence>